<name>A0ABN1RXV3_9ACTN</name>
<comment type="similarity">
    <text evidence="2">Belongs to the Ro 60 kDa family.</text>
</comment>
<dbReference type="SUPFAM" id="SSF140864">
    <property type="entry name" value="TROVE domain-like"/>
    <property type="match status" value="1"/>
</dbReference>
<evidence type="ECO:0000256" key="5">
    <source>
        <dbReference type="ARBA" id="ARBA00022884"/>
    </source>
</evidence>
<dbReference type="PROSITE" id="PS50988">
    <property type="entry name" value="TROVE"/>
    <property type="match status" value="1"/>
</dbReference>
<evidence type="ECO:0000256" key="4">
    <source>
        <dbReference type="ARBA" id="ARBA00022723"/>
    </source>
</evidence>
<organism evidence="9 10">
    <name type="scientific">Actinocorallia libanotica</name>
    <dbReference type="NCBI Taxonomy" id="46162"/>
    <lineage>
        <taxon>Bacteria</taxon>
        <taxon>Bacillati</taxon>
        <taxon>Actinomycetota</taxon>
        <taxon>Actinomycetes</taxon>
        <taxon>Streptosporangiales</taxon>
        <taxon>Thermomonosporaceae</taxon>
        <taxon>Actinocorallia</taxon>
    </lineage>
</organism>
<comment type="subcellular location">
    <subcellularLocation>
        <location evidence="1">Cytoplasm</location>
    </subcellularLocation>
</comment>
<proteinExistence type="inferred from homology"/>
<evidence type="ECO:0000313" key="9">
    <source>
        <dbReference type="EMBL" id="GAA0967017.1"/>
    </source>
</evidence>
<dbReference type="Proteomes" id="UP001500665">
    <property type="component" value="Unassembled WGS sequence"/>
</dbReference>
<feature type="region of interest" description="Disordered" evidence="7">
    <location>
        <begin position="168"/>
        <end position="189"/>
    </location>
</feature>
<keyword evidence="5" id="KW-0694">RNA-binding</keyword>
<evidence type="ECO:0000313" key="10">
    <source>
        <dbReference type="Proteomes" id="UP001500665"/>
    </source>
</evidence>
<dbReference type="InterPro" id="IPR037214">
    <property type="entry name" value="TROVE_dom_sf"/>
</dbReference>
<dbReference type="RefSeq" id="WP_344246410.1">
    <property type="nucleotide sequence ID" value="NZ_BAAAHH010000048.1"/>
</dbReference>
<evidence type="ECO:0000256" key="6">
    <source>
        <dbReference type="ARBA" id="ARBA00023274"/>
    </source>
</evidence>
<sequence>MSKFNRAGRFATSPVRGVRGGTTHEGGPGHARDAKSELFVLAVANMVGEQTFYETADDRDARFRTLVGEVALTDPAWLTRMIGWLRGDAGMRSASVVAAAEAVMSRLCASLDGGNRQLIDAALRRADEPGELLAYWTGRYGRGIPKPVKRGIGDAVRRLYDERSLAKYDSGTSRSAPRRSEDRSSGTSSRRFRFGDVLELTHPKPASAVQGDLFKHAIDRRHDRDEAVPASLKVLRARAELLELPVAERRELFSRPGAVERLKAAGMTWESVAGWLQGPLDAPVWEALIPSMGYFALLRNLRNFDRAGVSDEAAERVAERLVSGAAGSRVLPMRYLSAYRAVSSDRWARPLSRALDASLAHVPSLGGRTLILVDRSGSMFFTQSERSQLSYADTAAVFGTGLALRAERADLVEFGSTHRRIEVRRGDSVLKTVERFGSLGGTETAAAVRAHYRGHDRVVIVTDEQVWAGHRGADPTAGVPAKVPVYTWNLVGYRHGHGPSGTANRHTFAGLSDHGFAMIPLLERGRDAPWPF</sequence>
<dbReference type="Pfam" id="PF05731">
    <property type="entry name" value="TROVE"/>
    <property type="match status" value="1"/>
</dbReference>
<reference evidence="9 10" key="1">
    <citation type="journal article" date="2019" name="Int. J. Syst. Evol. Microbiol.">
        <title>The Global Catalogue of Microorganisms (GCM) 10K type strain sequencing project: providing services to taxonomists for standard genome sequencing and annotation.</title>
        <authorList>
            <consortium name="The Broad Institute Genomics Platform"/>
            <consortium name="The Broad Institute Genome Sequencing Center for Infectious Disease"/>
            <person name="Wu L."/>
            <person name="Ma J."/>
        </authorList>
    </citation>
    <scope>NUCLEOTIDE SEQUENCE [LARGE SCALE GENOMIC DNA]</scope>
    <source>
        <strain evidence="9 10">JCM 10696</strain>
    </source>
</reference>
<comment type="caution">
    <text evidence="9">The sequence shown here is derived from an EMBL/GenBank/DDBJ whole genome shotgun (WGS) entry which is preliminary data.</text>
</comment>
<evidence type="ECO:0000256" key="2">
    <source>
        <dbReference type="ARBA" id="ARBA00007814"/>
    </source>
</evidence>
<evidence type="ECO:0000259" key="8">
    <source>
        <dbReference type="PROSITE" id="PS50988"/>
    </source>
</evidence>
<dbReference type="PANTHER" id="PTHR14202">
    <property type="entry name" value="60 KDA RIBONUCLEOPROTEIN SSA/RO"/>
    <property type="match status" value="1"/>
</dbReference>
<accession>A0ABN1RXV3</accession>
<keyword evidence="6" id="KW-0687">Ribonucleoprotein</keyword>
<evidence type="ECO:0000256" key="7">
    <source>
        <dbReference type="SAM" id="MobiDB-lite"/>
    </source>
</evidence>
<evidence type="ECO:0000256" key="1">
    <source>
        <dbReference type="ARBA" id="ARBA00004496"/>
    </source>
</evidence>
<evidence type="ECO:0000256" key="3">
    <source>
        <dbReference type="ARBA" id="ARBA00022490"/>
    </source>
</evidence>
<protein>
    <submittedName>
        <fullName evidence="9">TROVE domain-containing protein</fullName>
    </submittedName>
</protein>
<dbReference type="InterPro" id="IPR008858">
    <property type="entry name" value="TROVE_dom"/>
</dbReference>
<dbReference type="EMBL" id="BAAAHH010000048">
    <property type="protein sequence ID" value="GAA0967017.1"/>
    <property type="molecule type" value="Genomic_DNA"/>
</dbReference>
<keyword evidence="4" id="KW-0479">Metal-binding</keyword>
<dbReference type="PANTHER" id="PTHR14202:SF0">
    <property type="entry name" value="RNA-BINDING PROTEIN RO60"/>
    <property type="match status" value="1"/>
</dbReference>
<dbReference type="SUPFAM" id="SSF53300">
    <property type="entry name" value="vWA-like"/>
    <property type="match status" value="1"/>
</dbReference>
<feature type="domain" description="TROVE" evidence="8">
    <location>
        <begin position="21"/>
        <end position="367"/>
    </location>
</feature>
<gene>
    <name evidence="9" type="ORF">GCM10009550_70370</name>
</gene>
<dbReference type="InterPro" id="IPR036465">
    <property type="entry name" value="vWFA_dom_sf"/>
</dbReference>
<dbReference type="Gene3D" id="3.40.50.410">
    <property type="entry name" value="von Willebrand factor, type A domain"/>
    <property type="match status" value="1"/>
</dbReference>
<keyword evidence="3" id="KW-0963">Cytoplasm</keyword>
<keyword evidence="10" id="KW-1185">Reference proteome</keyword>
<dbReference type="InterPro" id="IPR040322">
    <property type="entry name" value="TROVE2"/>
</dbReference>